<feature type="domain" description="Aminoacyl-tRNA synthetase class Ia" evidence="8">
    <location>
        <begin position="43"/>
        <end position="131"/>
    </location>
</feature>
<keyword evidence="3" id="KW-0547">Nucleotide-binding</keyword>
<evidence type="ECO:0000256" key="6">
    <source>
        <dbReference type="ARBA" id="ARBA00023146"/>
    </source>
</evidence>
<evidence type="ECO:0000313" key="9">
    <source>
        <dbReference type="EMBL" id="ETJ40101.1"/>
    </source>
</evidence>
<feature type="non-terminal residue" evidence="9">
    <location>
        <position position="1"/>
    </location>
</feature>
<dbReference type="Gene3D" id="3.40.50.620">
    <property type="entry name" value="HUPs"/>
    <property type="match status" value="1"/>
</dbReference>
<dbReference type="InterPro" id="IPR002300">
    <property type="entry name" value="aa-tRNA-synth_Ia"/>
</dbReference>
<sequence length="136" mass="15847">NDATMNEGAGKFNGMTREEARKQVVAELKELGLLEKIDDHDHAVGHCSRCNTIIEPMVSKQWFVDMKPLAEPALKVVKDHEVEFVPERFTKTYVNWLENIRDWTISRQLWWGHRIPAWYCDDCGKTIVSREDITEC</sequence>
<evidence type="ECO:0000256" key="4">
    <source>
        <dbReference type="ARBA" id="ARBA00022840"/>
    </source>
</evidence>
<protein>
    <recommendedName>
        <fullName evidence="1">valine--tRNA ligase</fullName>
        <ecNumber evidence="1">6.1.1.9</ecNumber>
    </recommendedName>
    <alternativeName>
        <fullName evidence="7">Valyl-tRNA synthetase</fullName>
    </alternativeName>
</protein>
<accession>W1YCJ0</accession>
<evidence type="ECO:0000259" key="8">
    <source>
        <dbReference type="Pfam" id="PF00133"/>
    </source>
</evidence>
<dbReference type="EMBL" id="AZMM01005997">
    <property type="protein sequence ID" value="ETJ40101.1"/>
    <property type="molecule type" value="Genomic_DNA"/>
</dbReference>
<name>W1YCJ0_9ZZZZ</name>
<proteinExistence type="predicted"/>
<comment type="caution">
    <text evidence="9">The sequence shown here is derived from an EMBL/GenBank/DDBJ whole genome shotgun (WGS) entry which is preliminary data.</text>
</comment>
<dbReference type="SUPFAM" id="SSF52374">
    <property type="entry name" value="Nucleotidylyl transferase"/>
    <property type="match status" value="1"/>
</dbReference>
<dbReference type="PANTHER" id="PTHR11946:SF93">
    <property type="entry name" value="VALINE--TRNA LIGASE, CHLOROPLASTIC_MITOCHONDRIAL 2"/>
    <property type="match status" value="1"/>
</dbReference>
<evidence type="ECO:0000256" key="1">
    <source>
        <dbReference type="ARBA" id="ARBA00013169"/>
    </source>
</evidence>
<reference evidence="9" key="1">
    <citation type="submission" date="2013-12" db="EMBL/GenBank/DDBJ databases">
        <title>A Varibaculum cambriense genome reconstructed from a premature infant gut community with otherwise low bacterial novelty that shifts toward anaerobic metabolism during the third week of life.</title>
        <authorList>
            <person name="Brown C.T."/>
            <person name="Sharon I."/>
            <person name="Thomas B.C."/>
            <person name="Castelle C.J."/>
            <person name="Morowitz M.J."/>
            <person name="Banfield J.F."/>
        </authorList>
    </citation>
    <scope>NUCLEOTIDE SEQUENCE</scope>
</reference>
<evidence type="ECO:0000256" key="2">
    <source>
        <dbReference type="ARBA" id="ARBA00022598"/>
    </source>
</evidence>
<gene>
    <name evidence="9" type="ORF">Q604_UNBC05997G0001</name>
</gene>
<dbReference type="EC" id="6.1.1.9" evidence="1"/>
<keyword evidence="2 9" id="KW-0436">Ligase</keyword>
<keyword evidence="5" id="KW-0648">Protein biosynthesis</keyword>
<keyword evidence="6" id="KW-0030">Aminoacyl-tRNA synthetase</keyword>
<dbReference type="GO" id="GO:0005524">
    <property type="term" value="F:ATP binding"/>
    <property type="evidence" value="ECO:0007669"/>
    <property type="project" value="UniProtKB-KW"/>
</dbReference>
<organism evidence="9">
    <name type="scientific">human gut metagenome</name>
    <dbReference type="NCBI Taxonomy" id="408170"/>
    <lineage>
        <taxon>unclassified sequences</taxon>
        <taxon>metagenomes</taxon>
        <taxon>organismal metagenomes</taxon>
    </lineage>
</organism>
<dbReference type="GO" id="GO:0005829">
    <property type="term" value="C:cytosol"/>
    <property type="evidence" value="ECO:0007669"/>
    <property type="project" value="TreeGrafter"/>
</dbReference>
<evidence type="ECO:0000256" key="3">
    <source>
        <dbReference type="ARBA" id="ARBA00022741"/>
    </source>
</evidence>
<dbReference type="InterPro" id="IPR014729">
    <property type="entry name" value="Rossmann-like_a/b/a_fold"/>
</dbReference>
<feature type="non-terminal residue" evidence="9">
    <location>
        <position position="136"/>
    </location>
</feature>
<keyword evidence="4" id="KW-0067">ATP-binding</keyword>
<evidence type="ECO:0000256" key="5">
    <source>
        <dbReference type="ARBA" id="ARBA00022917"/>
    </source>
</evidence>
<dbReference type="GO" id="GO:0006438">
    <property type="term" value="P:valyl-tRNA aminoacylation"/>
    <property type="evidence" value="ECO:0007669"/>
    <property type="project" value="InterPro"/>
</dbReference>
<evidence type="ECO:0000256" key="7">
    <source>
        <dbReference type="ARBA" id="ARBA00029936"/>
    </source>
</evidence>
<dbReference type="PANTHER" id="PTHR11946">
    <property type="entry name" value="VALYL-TRNA SYNTHETASES"/>
    <property type="match status" value="1"/>
</dbReference>
<dbReference type="InterPro" id="IPR002303">
    <property type="entry name" value="Valyl-tRNA_ligase"/>
</dbReference>
<dbReference type="AlphaFoldDB" id="W1YCJ0"/>
<dbReference type="Pfam" id="PF00133">
    <property type="entry name" value="tRNA-synt_1"/>
    <property type="match status" value="1"/>
</dbReference>
<dbReference type="GO" id="GO:0004832">
    <property type="term" value="F:valine-tRNA ligase activity"/>
    <property type="evidence" value="ECO:0007669"/>
    <property type="project" value="UniProtKB-EC"/>
</dbReference>